<dbReference type="Gramene" id="PRQ21891">
    <property type="protein sequence ID" value="PRQ21891"/>
    <property type="gene ID" value="RchiOBHm_Chr6g0244261"/>
</dbReference>
<keyword evidence="1" id="KW-0812">Transmembrane</keyword>
<organism evidence="2 3">
    <name type="scientific">Rosa chinensis</name>
    <name type="common">China rose</name>
    <dbReference type="NCBI Taxonomy" id="74649"/>
    <lineage>
        <taxon>Eukaryota</taxon>
        <taxon>Viridiplantae</taxon>
        <taxon>Streptophyta</taxon>
        <taxon>Embryophyta</taxon>
        <taxon>Tracheophyta</taxon>
        <taxon>Spermatophyta</taxon>
        <taxon>Magnoliopsida</taxon>
        <taxon>eudicotyledons</taxon>
        <taxon>Gunneridae</taxon>
        <taxon>Pentapetalae</taxon>
        <taxon>rosids</taxon>
        <taxon>fabids</taxon>
        <taxon>Rosales</taxon>
        <taxon>Rosaceae</taxon>
        <taxon>Rosoideae</taxon>
        <taxon>Rosoideae incertae sedis</taxon>
        <taxon>Rosa</taxon>
    </lineage>
</organism>
<comment type="caution">
    <text evidence="2">The sequence shown here is derived from an EMBL/GenBank/DDBJ whole genome shotgun (WGS) entry which is preliminary data.</text>
</comment>
<keyword evidence="3" id="KW-1185">Reference proteome</keyword>
<accession>A0A2P6PIY9</accession>
<reference evidence="2 3" key="1">
    <citation type="journal article" date="2018" name="Nat. Genet.">
        <title>The Rosa genome provides new insights in the design of modern roses.</title>
        <authorList>
            <person name="Bendahmane M."/>
        </authorList>
    </citation>
    <scope>NUCLEOTIDE SEQUENCE [LARGE SCALE GENOMIC DNA]</scope>
    <source>
        <strain evidence="3">cv. Old Blush</strain>
    </source>
</reference>
<feature type="transmembrane region" description="Helical" evidence="1">
    <location>
        <begin position="24"/>
        <end position="44"/>
    </location>
</feature>
<sequence>MPHWSMLSSYMHSKIKTTHIPKKVIVFYSFLISTFCVSLLSLSLSLSSALLHFWIAVTLLSSFFLNGIIKSPSLFTR</sequence>
<evidence type="ECO:0000256" key="1">
    <source>
        <dbReference type="SAM" id="Phobius"/>
    </source>
</evidence>
<keyword evidence="1" id="KW-1133">Transmembrane helix</keyword>
<dbReference type="AlphaFoldDB" id="A0A2P6PIY9"/>
<dbReference type="EMBL" id="PDCK01000044">
    <property type="protein sequence ID" value="PRQ21891.1"/>
    <property type="molecule type" value="Genomic_DNA"/>
</dbReference>
<keyword evidence="1" id="KW-0472">Membrane</keyword>
<evidence type="ECO:0000313" key="2">
    <source>
        <dbReference type="EMBL" id="PRQ21891.1"/>
    </source>
</evidence>
<name>A0A2P6PIY9_ROSCH</name>
<gene>
    <name evidence="2" type="ORF">RchiOBHm_Chr6g0244261</name>
</gene>
<feature type="transmembrane region" description="Helical" evidence="1">
    <location>
        <begin position="50"/>
        <end position="69"/>
    </location>
</feature>
<evidence type="ECO:0000313" key="3">
    <source>
        <dbReference type="Proteomes" id="UP000238479"/>
    </source>
</evidence>
<dbReference type="Proteomes" id="UP000238479">
    <property type="component" value="Chromosome 6"/>
</dbReference>
<protein>
    <submittedName>
        <fullName evidence="2">Uncharacterized protein</fullName>
    </submittedName>
</protein>
<proteinExistence type="predicted"/>